<name>A0A803YM03_MELGA</name>
<sequence>WPNSEHIQIRQACMRLVLLPSAHAAAFPMGLLINHPDGEGQRGSGPCWGVGRDGKGCRVQHVPLISVYLFVDRIHTHWDLNISFRETSCSRDNDLSTIISNLHQSRQLVMPETQSRCEFKRNSVDVGLGAAGKRPEPVLLLHPQICAFLATALFCFPVALLFGDLSPALSSRPAVCVKLLQSSSCQQSATSPGLASSEAERPCRERGLICNFINQRLPCFSSCTRLPPGWGCTGGCAVRRAAPAAPPPCWHS</sequence>
<dbReference type="Proteomes" id="UP000001645">
    <property type="component" value="Chromosome 23"/>
</dbReference>
<evidence type="ECO:0000313" key="2">
    <source>
        <dbReference type="Ensembl" id="ENSMGAP00000032801.1"/>
    </source>
</evidence>
<dbReference type="GeneTree" id="ENSGT01030000235135"/>
<feature type="signal peptide" evidence="1">
    <location>
        <begin position="1"/>
        <end position="24"/>
    </location>
</feature>
<feature type="chain" id="PRO_5032783849" evidence="1">
    <location>
        <begin position="25"/>
        <end position="252"/>
    </location>
</feature>
<dbReference type="InParanoid" id="A0A803YM03"/>
<protein>
    <submittedName>
        <fullName evidence="2">Uncharacterized protein</fullName>
    </submittedName>
</protein>
<dbReference type="AlphaFoldDB" id="A0A803YM03"/>
<reference evidence="2" key="2">
    <citation type="submission" date="2025-08" db="UniProtKB">
        <authorList>
            <consortium name="Ensembl"/>
        </authorList>
    </citation>
    <scope>IDENTIFICATION</scope>
</reference>
<keyword evidence="3" id="KW-1185">Reference proteome</keyword>
<evidence type="ECO:0000256" key="1">
    <source>
        <dbReference type="SAM" id="SignalP"/>
    </source>
</evidence>
<reference evidence="2" key="3">
    <citation type="submission" date="2025-09" db="UniProtKB">
        <authorList>
            <consortium name="Ensembl"/>
        </authorList>
    </citation>
    <scope>IDENTIFICATION</scope>
</reference>
<proteinExistence type="predicted"/>
<accession>A0A803YM03</accession>
<dbReference type="Ensembl" id="ENSMGAT00000034676.1">
    <property type="protein sequence ID" value="ENSMGAP00000032801.1"/>
    <property type="gene ID" value="ENSMGAG00000021853.1"/>
</dbReference>
<reference evidence="2 3" key="1">
    <citation type="journal article" date="2010" name="PLoS Biol.">
        <title>Multi-platform next-generation sequencing of the domestic turkey (Meleagris gallopavo): genome assembly and analysis.</title>
        <authorList>
            <person name="Dalloul R.A."/>
            <person name="Long J.A."/>
            <person name="Zimin A.V."/>
            <person name="Aslam L."/>
            <person name="Beal K."/>
            <person name="Blomberg L.A."/>
            <person name="Bouffard P."/>
            <person name="Burt D.W."/>
            <person name="Crasta O."/>
            <person name="Crooijmans R.P."/>
            <person name="Cooper K."/>
            <person name="Coulombe R.A."/>
            <person name="De S."/>
            <person name="Delany M.E."/>
            <person name="Dodgson J.B."/>
            <person name="Dong J.J."/>
            <person name="Evans C."/>
            <person name="Frederickson K.M."/>
            <person name="Flicek P."/>
            <person name="Florea L."/>
            <person name="Folkerts O."/>
            <person name="Groenen M.A."/>
            <person name="Harkins T.T."/>
            <person name="Herrero J."/>
            <person name="Hoffmann S."/>
            <person name="Megens H.J."/>
            <person name="Jiang A."/>
            <person name="de Jong P."/>
            <person name="Kaiser P."/>
            <person name="Kim H."/>
            <person name="Kim K.W."/>
            <person name="Kim S."/>
            <person name="Langenberger D."/>
            <person name="Lee M.K."/>
            <person name="Lee T."/>
            <person name="Mane S."/>
            <person name="Marcais G."/>
            <person name="Marz M."/>
            <person name="McElroy A.P."/>
            <person name="Modise T."/>
            <person name="Nefedov M."/>
            <person name="Notredame C."/>
            <person name="Paton I.R."/>
            <person name="Payne W.S."/>
            <person name="Pertea G."/>
            <person name="Prickett D."/>
            <person name="Puiu D."/>
            <person name="Qioa D."/>
            <person name="Raineri E."/>
            <person name="Ruffier M."/>
            <person name="Salzberg S.L."/>
            <person name="Schatz M.C."/>
            <person name="Scheuring C."/>
            <person name="Schmidt C.J."/>
            <person name="Schroeder S."/>
            <person name="Searle S.M."/>
            <person name="Smith E.J."/>
            <person name="Smith J."/>
            <person name="Sonstegard T.S."/>
            <person name="Stadler P.F."/>
            <person name="Tafer H."/>
            <person name="Tu Z.J."/>
            <person name="Van Tassell C.P."/>
            <person name="Vilella A.J."/>
            <person name="Williams K.P."/>
            <person name="Yorke J.A."/>
            <person name="Zhang L."/>
            <person name="Zhang H.B."/>
            <person name="Zhang X."/>
            <person name="Zhang Y."/>
            <person name="Reed K.M."/>
        </authorList>
    </citation>
    <scope>NUCLEOTIDE SEQUENCE [LARGE SCALE GENOMIC DNA]</scope>
</reference>
<keyword evidence="1" id="KW-0732">Signal</keyword>
<evidence type="ECO:0000313" key="3">
    <source>
        <dbReference type="Proteomes" id="UP000001645"/>
    </source>
</evidence>
<organism evidence="2 3">
    <name type="scientific">Meleagris gallopavo</name>
    <name type="common">Wild turkey</name>
    <dbReference type="NCBI Taxonomy" id="9103"/>
    <lineage>
        <taxon>Eukaryota</taxon>
        <taxon>Metazoa</taxon>
        <taxon>Chordata</taxon>
        <taxon>Craniata</taxon>
        <taxon>Vertebrata</taxon>
        <taxon>Euteleostomi</taxon>
        <taxon>Archelosauria</taxon>
        <taxon>Archosauria</taxon>
        <taxon>Dinosauria</taxon>
        <taxon>Saurischia</taxon>
        <taxon>Theropoda</taxon>
        <taxon>Coelurosauria</taxon>
        <taxon>Aves</taxon>
        <taxon>Neognathae</taxon>
        <taxon>Galloanserae</taxon>
        <taxon>Galliformes</taxon>
        <taxon>Phasianidae</taxon>
        <taxon>Meleagridinae</taxon>
        <taxon>Meleagris</taxon>
    </lineage>
</organism>